<dbReference type="Proteomes" id="UP000177096">
    <property type="component" value="Unassembled WGS sequence"/>
</dbReference>
<name>A0A1G2UJN0_9BACT</name>
<comment type="caution">
    <text evidence="1">The sequence shown here is derived from an EMBL/GenBank/DDBJ whole genome shotgun (WGS) entry which is preliminary data.</text>
</comment>
<dbReference type="AlphaFoldDB" id="A0A1G2UJN0"/>
<sequence>MTRERGQLLSDLKMTMKMKEKKTNKFDTPQNRRKAEQALKLLLVKPGFQNAVEELRVKWGINKDNPNREQNLKKLTTGEFVYKDTPGGRDRDPDWHIVSQPNSPLYQDMFKLLERFRIDRYLMPAVFKLAKHGDVGDVDWLYAETMPLVTFKKPEKDWDTQPRIVIELRTNSTFQDVKKIWRNVEQYRKMFKLKTPKFKLWKNFDRDSKIYLLHTQGKNIGEIYRTLLQEDKTDLDFGNIKKIVSTYRKKLGLPKGGKLITSPIERKRELR</sequence>
<evidence type="ECO:0000313" key="1">
    <source>
        <dbReference type="EMBL" id="OHB09390.1"/>
    </source>
</evidence>
<reference evidence="1 2" key="1">
    <citation type="journal article" date="2016" name="Nat. Commun.">
        <title>Thousands of microbial genomes shed light on interconnected biogeochemical processes in an aquifer system.</title>
        <authorList>
            <person name="Anantharaman K."/>
            <person name="Brown C.T."/>
            <person name="Hug L.A."/>
            <person name="Sharon I."/>
            <person name="Castelle C.J."/>
            <person name="Probst A.J."/>
            <person name="Thomas B.C."/>
            <person name="Singh A."/>
            <person name="Wilkins M.J."/>
            <person name="Karaoz U."/>
            <person name="Brodie E.L."/>
            <person name="Williams K.H."/>
            <person name="Hubbard S.S."/>
            <person name="Banfield J.F."/>
        </authorList>
    </citation>
    <scope>NUCLEOTIDE SEQUENCE [LARGE SCALE GENOMIC DNA]</scope>
</reference>
<protein>
    <submittedName>
        <fullName evidence="1">Uncharacterized protein</fullName>
    </submittedName>
</protein>
<dbReference type="EMBL" id="MHWM01000002">
    <property type="protein sequence ID" value="OHB09390.1"/>
    <property type="molecule type" value="Genomic_DNA"/>
</dbReference>
<gene>
    <name evidence="1" type="ORF">A3I86_01615</name>
</gene>
<evidence type="ECO:0000313" key="2">
    <source>
        <dbReference type="Proteomes" id="UP000177096"/>
    </source>
</evidence>
<accession>A0A1G2UJN0</accession>
<proteinExistence type="predicted"/>
<organism evidence="1 2">
    <name type="scientific">Candidatus Zambryskibacteria bacterium RIFCSPLOWO2_02_FULL_39_14</name>
    <dbReference type="NCBI Taxonomy" id="1802769"/>
    <lineage>
        <taxon>Bacteria</taxon>
        <taxon>Candidatus Zambryskiibacteriota</taxon>
    </lineage>
</organism>